<dbReference type="SUPFAM" id="SSF55347">
    <property type="entry name" value="Glyceraldehyde-3-phosphate dehydrogenase-like, C-terminal domain"/>
    <property type="match status" value="1"/>
</dbReference>
<feature type="domain" description="GFO/IDH/MocA-like oxidoreductase" evidence="2">
    <location>
        <begin position="162"/>
        <end position="285"/>
    </location>
</feature>
<dbReference type="AlphaFoldDB" id="A0A1I2APU9"/>
<dbReference type="Gene3D" id="3.30.360.10">
    <property type="entry name" value="Dihydrodipicolinate Reductase, domain 2"/>
    <property type="match status" value="1"/>
</dbReference>
<dbReference type="STRING" id="935223.SAMN04488131_10293"/>
<gene>
    <name evidence="3" type="ORF">SAMN04488131_10293</name>
</gene>
<dbReference type="EMBL" id="FONQ01000002">
    <property type="protein sequence ID" value="SFE45991.1"/>
    <property type="molecule type" value="Genomic_DNA"/>
</dbReference>
<organism evidence="3 4">
    <name type="scientific">Flavobacterium xueshanense</name>
    <dbReference type="NCBI Taxonomy" id="935223"/>
    <lineage>
        <taxon>Bacteria</taxon>
        <taxon>Pseudomonadati</taxon>
        <taxon>Bacteroidota</taxon>
        <taxon>Flavobacteriia</taxon>
        <taxon>Flavobacteriales</taxon>
        <taxon>Flavobacteriaceae</taxon>
        <taxon>Flavobacterium</taxon>
    </lineage>
</organism>
<dbReference type="Pfam" id="PF01408">
    <property type="entry name" value="GFO_IDH_MocA"/>
    <property type="match status" value="1"/>
</dbReference>
<keyword evidence="4" id="KW-1185">Reference proteome</keyword>
<dbReference type="InterPro" id="IPR055170">
    <property type="entry name" value="GFO_IDH_MocA-like_dom"/>
</dbReference>
<dbReference type="SUPFAM" id="SSF51735">
    <property type="entry name" value="NAD(P)-binding Rossmann-fold domains"/>
    <property type="match status" value="1"/>
</dbReference>
<dbReference type="InterPro" id="IPR036291">
    <property type="entry name" value="NAD(P)-bd_dom_sf"/>
</dbReference>
<proteinExistence type="predicted"/>
<protein>
    <submittedName>
        <fullName evidence="3">Predicted dehydrogenase</fullName>
    </submittedName>
</protein>
<dbReference type="GO" id="GO:0000166">
    <property type="term" value="F:nucleotide binding"/>
    <property type="evidence" value="ECO:0007669"/>
    <property type="project" value="InterPro"/>
</dbReference>
<dbReference type="PANTHER" id="PTHR43249">
    <property type="entry name" value="UDP-N-ACETYL-2-AMINO-2-DEOXY-D-GLUCURONATE OXIDASE"/>
    <property type="match status" value="1"/>
</dbReference>
<evidence type="ECO:0000313" key="3">
    <source>
        <dbReference type="EMBL" id="SFE45991.1"/>
    </source>
</evidence>
<dbReference type="Proteomes" id="UP000198596">
    <property type="component" value="Unassembled WGS sequence"/>
</dbReference>
<dbReference type="InterPro" id="IPR052515">
    <property type="entry name" value="Gfo/Idh/MocA_Oxidoreductase"/>
</dbReference>
<evidence type="ECO:0000259" key="2">
    <source>
        <dbReference type="Pfam" id="PF22725"/>
    </source>
</evidence>
<dbReference type="PANTHER" id="PTHR43249:SF1">
    <property type="entry name" value="D-GLUCOSIDE 3-DEHYDROGENASE"/>
    <property type="match status" value="1"/>
</dbReference>
<feature type="domain" description="Gfo/Idh/MocA-like oxidoreductase N-terminal" evidence="1">
    <location>
        <begin position="34"/>
        <end position="154"/>
    </location>
</feature>
<accession>A0A1I2APU9</accession>
<dbReference type="Gene3D" id="3.40.50.720">
    <property type="entry name" value="NAD(P)-binding Rossmann-like Domain"/>
    <property type="match status" value="1"/>
</dbReference>
<dbReference type="Pfam" id="PF22725">
    <property type="entry name" value="GFO_IDH_MocA_C3"/>
    <property type="match status" value="1"/>
</dbReference>
<evidence type="ECO:0000259" key="1">
    <source>
        <dbReference type="Pfam" id="PF01408"/>
    </source>
</evidence>
<reference evidence="4" key="1">
    <citation type="submission" date="2016-10" db="EMBL/GenBank/DDBJ databases">
        <authorList>
            <person name="Varghese N."/>
            <person name="Submissions S."/>
        </authorList>
    </citation>
    <scope>NUCLEOTIDE SEQUENCE [LARGE SCALE GENOMIC DNA]</scope>
    <source>
        <strain evidence="4">CGMCC 1.9227</strain>
    </source>
</reference>
<name>A0A1I2APU9_9FLAO</name>
<evidence type="ECO:0000313" key="4">
    <source>
        <dbReference type="Proteomes" id="UP000198596"/>
    </source>
</evidence>
<dbReference type="InterPro" id="IPR000683">
    <property type="entry name" value="Gfo/Idh/MocA-like_OxRdtase_N"/>
</dbReference>
<sequence>MSEWFNYFAKHLQSRTIVRSNEKLFIMSERTGVIRWGILGCGAVTELKSGPAYQKTDGFEVVAVMRRDAVKAADYAKRHGISTYYTNADDLIDDPEIDAIYIATPPDVHKFYGLKVAAAGKICCIEKPLAPNYKDCLAIHNAFATKNIPLFVAYYRRTLPRFEQIKTWLDTNSIGEIRHIRWHLSKPANSTDVSGDYNWRTDAAIATGGYFDDLASHGLDLFIHFLGNIKEVSGFSLNQQGLYSAKDAVTACWVHDSGITGSGSWNFGCYEREDKVEIFGSKGKITFSVFENEPILLSNELGQTELFIEHPENIQMYHVKQMREDLLGNSKHPSTGLTGSHTSWVMDKIIGNL</sequence>